<keyword evidence="7" id="KW-0285">Flavoprotein</keyword>
<organism evidence="16 17">
    <name type="scientific">Magnetococcus marinus (strain ATCC BAA-1437 / JCM 17883 / MC-1)</name>
    <dbReference type="NCBI Taxonomy" id="156889"/>
    <lineage>
        <taxon>Bacteria</taxon>
        <taxon>Pseudomonadati</taxon>
        <taxon>Pseudomonadota</taxon>
        <taxon>Magnetococcia</taxon>
        <taxon>Magnetococcales</taxon>
        <taxon>Magnetococcaceae</taxon>
        <taxon>Magnetococcus</taxon>
    </lineage>
</organism>
<dbReference type="GO" id="GO:0070991">
    <property type="term" value="F:medium-chain fatty acyl-CoA dehydrogenase activity"/>
    <property type="evidence" value="ECO:0007669"/>
    <property type="project" value="UniProtKB-EC"/>
</dbReference>
<dbReference type="Pfam" id="PF00441">
    <property type="entry name" value="Acyl-CoA_dh_1"/>
    <property type="match status" value="1"/>
</dbReference>
<evidence type="ECO:0000313" key="17">
    <source>
        <dbReference type="Proteomes" id="UP000002586"/>
    </source>
</evidence>
<dbReference type="NCBIfam" id="NF009586">
    <property type="entry name" value="PRK13026.1"/>
    <property type="match status" value="1"/>
</dbReference>
<dbReference type="FunFam" id="1.20.140.10:FF:000009">
    <property type="entry name" value="Acyl-CoA dehydrogenase"/>
    <property type="match status" value="1"/>
</dbReference>
<dbReference type="KEGG" id="mgm:Mmc1_3558"/>
<dbReference type="Gene3D" id="2.40.110.10">
    <property type="entry name" value="Butyryl-CoA Dehydrogenase, subunit A, domain 2"/>
    <property type="match status" value="1"/>
</dbReference>
<feature type="domain" description="Acyl-CoA dehydrogenase/oxidase C-terminal" evidence="12">
    <location>
        <begin position="319"/>
        <end position="461"/>
    </location>
</feature>
<comment type="pathway">
    <text evidence="2">Lipid metabolism; fatty acid beta-oxidation.</text>
</comment>
<dbReference type="STRING" id="156889.Mmc1_3558"/>
<evidence type="ECO:0000313" key="16">
    <source>
        <dbReference type="EMBL" id="ABK46043.1"/>
    </source>
</evidence>
<keyword evidence="8" id="KW-0274">FAD</keyword>
<dbReference type="UniPathway" id="UPA00659"/>
<evidence type="ECO:0000259" key="12">
    <source>
        <dbReference type="Pfam" id="PF00441"/>
    </source>
</evidence>
<dbReference type="eggNOG" id="COG1960">
    <property type="taxonomic scope" value="Bacteria"/>
</dbReference>
<evidence type="ECO:0000256" key="9">
    <source>
        <dbReference type="ARBA" id="ARBA00023002"/>
    </source>
</evidence>
<evidence type="ECO:0000256" key="7">
    <source>
        <dbReference type="ARBA" id="ARBA00022630"/>
    </source>
</evidence>
<sequence>MWLWLVVIPLLTLFLVISLPMLRRRLLSGPIMALMQGAMPPLSQTEREALESGTVWWERELFSGRPDWSKLQNLPADTLSKEEQAFLEGPVQRLCARLDEWRIKQEEHDLPADLWEMLKQEGFFGMIIPREYGGLGFSARGHSAVITKIASRSVTAAVTVMVPNSLGPAELLMRYGTPEQQRYYLPRLANGREIPCFALTSPRAGSDAGAIPDTGVVCRGNFRGETVVGIRLNWDKRYITLAPVATLLGLAFRLYDPDNIMGNIRDLGITLALIPTQTAGVSIGTRHDPLGVPFLTGPTRGHQVFIPMSYLIGGEQGIGQGWRMLMACLSEGRGISLPALSVGAAKLAARSSGNYSRVRKQFGLAIGRFEGVQEALGRIGLNAYRMESARTLTVTILDQGERPSVAAGIVKYHLTEGMRQTINDAMDIWGGTAICRGPHNLLAHAYQAIPIGITVEGANILTRTMMIFGQGAIRAHPYLLQEMEAVTGQQPVAERVIAFDRLLWAHVGYTMMNGLRALVYGLLGNAGAAAPQGVCATERKCYQRISHWSAAFAFMSDLALARLGGSLKRRESLSALLGDALSHLYMASAILHRYSKDGSPPQDRPIMEAALEDSLLQVRQALVEVVRNFPDPVVALLMRLVVFPTGLAQRRLPQHHLHRVAILMQQSGPARERLTAGIYLGGGDEGDSMAELEAAFIATERSDEAEKRLIQWMKSRRWDPILSNGMHVPEGYLQSAVQEGVISELEAKQLDDTLERRMRVVRVDEFPAVCWLGEEVAA</sequence>
<dbReference type="Proteomes" id="UP000002586">
    <property type="component" value="Chromosome"/>
</dbReference>
<dbReference type="AlphaFoldDB" id="A0LDK0"/>
<comment type="cofactor">
    <cofactor evidence="1">
        <name>FAD</name>
        <dbReference type="ChEBI" id="CHEBI:57692"/>
    </cofactor>
</comment>
<dbReference type="GO" id="GO:0050660">
    <property type="term" value="F:flavin adenine dinucleotide binding"/>
    <property type="evidence" value="ECO:0007669"/>
    <property type="project" value="InterPro"/>
</dbReference>
<reference evidence="16 17" key="2">
    <citation type="journal article" date="2012" name="Int. J. Syst. Evol. Microbiol.">
        <title>Magnetococcus marinus gen. nov., sp. nov., a marine, magnetotactic bacterium that represents a novel lineage (Magnetococcaceae fam. nov.; Magnetococcales ord. nov.) at the base of the Alphaproteobacteria.</title>
        <authorList>
            <person name="Bazylinski D.A."/>
            <person name="Williams T.J."/>
            <person name="Lefevre C.T."/>
            <person name="Berg R.J."/>
            <person name="Zhang C.L."/>
            <person name="Bowser S.S."/>
            <person name="Dean A.J."/>
            <person name="Beveridge T.J."/>
        </authorList>
    </citation>
    <scope>NUCLEOTIDE SEQUENCE [LARGE SCALE GENOMIC DNA]</scope>
    <source>
        <strain evidence="17">ATCC BAA-1437 / JCM 17883 / MC-1</strain>
    </source>
</reference>
<dbReference type="InterPro" id="IPR015396">
    <property type="entry name" value="FadE_C"/>
</dbReference>
<proteinExistence type="inferred from homology"/>
<comment type="catalytic activity">
    <reaction evidence="11">
        <text>a long-chain 2,3-saturated fatty acyl-CoA + oxidized [electron-transfer flavoprotein] + H(+) = a long-chain (2E)-enoyl-CoA + reduced [electron-transfer flavoprotein]</text>
        <dbReference type="Rhea" id="RHEA:17721"/>
        <dbReference type="Rhea" id="RHEA-COMP:10685"/>
        <dbReference type="Rhea" id="RHEA-COMP:10686"/>
        <dbReference type="ChEBI" id="CHEBI:15378"/>
        <dbReference type="ChEBI" id="CHEBI:57692"/>
        <dbReference type="ChEBI" id="CHEBI:58307"/>
        <dbReference type="ChEBI" id="CHEBI:83721"/>
        <dbReference type="ChEBI" id="CHEBI:83727"/>
        <dbReference type="EC" id="1.3.8.8"/>
    </reaction>
</comment>
<feature type="domain" description="Acyl-CoA dehydrogenase C-terminal bacterial-type" evidence="15">
    <location>
        <begin position="473"/>
        <end position="766"/>
    </location>
</feature>
<keyword evidence="17" id="KW-1185">Reference proteome</keyword>
<evidence type="ECO:0000259" key="13">
    <source>
        <dbReference type="Pfam" id="PF02770"/>
    </source>
</evidence>
<dbReference type="InterPro" id="IPR013786">
    <property type="entry name" value="AcylCoA_DH/ox_N"/>
</dbReference>
<comment type="similarity">
    <text evidence="3">Belongs to the acyl-CoA dehydrogenase family.</text>
</comment>
<dbReference type="InterPro" id="IPR006091">
    <property type="entry name" value="Acyl-CoA_Oxase/DH_mid-dom"/>
</dbReference>
<reference evidence="17" key="1">
    <citation type="journal article" date="2009" name="Appl. Environ. Microbiol.">
        <title>Complete genome sequence of the chemolithoautotrophic marine magnetotactic coccus strain MC-1.</title>
        <authorList>
            <person name="Schubbe S."/>
            <person name="Williams T.J."/>
            <person name="Xie G."/>
            <person name="Kiss H.E."/>
            <person name="Brettin T.S."/>
            <person name="Martinez D."/>
            <person name="Ross C.A."/>
            <person name="Schuler D."/>
            <person name="Cox B.L."/>
            <person name="Nealson K.H."/>
            <person name="Bazylinski D.A."/>
        </authorList>
    </citation>
    <scope>NUCLEOTIDE SEQUENCE [LARGE SCALE GENOMIC DNA]</scope>
    <source>
        <strain evidence="17">ATCC BAA-1437 / JCM 17883 / MC-1</strain>
    </source>
</reference>
<dbReference type="PANTHER" id="PTHR48083">
    <property type="entry name" value="MEDIUM-CHAIN SPECIFIC ACYL-COA DEHYDROGENASE, MITOCHONDRIAL-RELATED"/>
    <property type="match status" value="1"/>
</dbReference>
<evidence type="ECO:0000256" key="5">
    <source>
        <dbReference type="ARBA" id="ARBA00012040"/>
    </source>
</evidence>
<dbReference type="InterPro" id="IPR037069">
    <property type="entry name" value="AcylCoA_DH/ox_N_sf"/>
</dbReference>
<dbReference type="Pfam" id="PF02771">
    <property type="entry name" value="Acyl-CoA_dh_N"/>
    <property type="match status" value="1"/>
</dbReference>
<dbReference type="GO" id="GO:0033539">
    <property type="term" value="P:fatty acid beta-oxidation using acyl-CoA dehydrogenase"/>
    <property type="evidence" value="ECO:0007669"/>
    <property type="project" value="InterPro"/>
</dbReference>
<protein>
    <recommendedName>
        <fullName evidence="6">Acyl-coenzyme A dehydrogenase</fullName>
        <ecNumber evidence="4">1.3.8.7</ecNumber>
        <ecNumber evidence="5">1.3.8.8</ecNumber>
    </recommendedName>
</protein>
<feature type="domain" description="Acyl-CoA dehydrogenase/oxidase N-terminal" evidence="14">
    <location>
        <begin position="97"/>
        <end position="191"/>
    </location>
</feature>
<name>A0LDK0_MAGMM</name>
<dbReference type="InterPro" id="IPR050741">
    <property type="entry name" value="Acyl-CoA_dehydrogenase"/>
</dbReference>
<evidence type="ECO:0000256" key="8">
    <source>
        <dbReference type="ARBA" id="ARBA00022827"/>
    </source>
</evidence>
<dbReference type="InterPro" id="IPR036250">
    <property type="entry name" value="AcylCo_DH-like_C"/>
</dbReference>
<dbReference type="PANTHER" id="PTHR48083:SF33">
    <property type="entry name" value="ACYL-COENZYME A DEHYDROGENASE"/>
    <property type="match status" value="1"/>
</dbReference>
<dbReference type="Pfam" id="PF02770">
    <property type="entry name" value="Acyl-CoA_dh_M"/>
    <property type="match status" value="1"/>
</dbReference>
<dbReference type="InterPro" id="IPR046373">
    <property type="entry name" value="Acyl-CoA_Oxase/DH_mid-dom_sf"/>
</dbReference>
<dbReference type="SUPFAM" id="SSF56645">
    <property type="entry name" value="Acyl-CoA dehydrogenase NM domain-like"/>
    <property type="match status" value="1"/>
</dbReference>
<evidence type="ECO:0000259" key="15">
    <source>
        <dbReference type="Pfam" id="PF09317"/>
    </source>
</evidence>
<dbReference type="FunFam" id="1.10.540.10:FF:000004">
    <property type="entry name" value="Acyl-CoA dehydrogenase"/>
    <property type="match status" value="1"/>
</dbReference>
<dbReference type="SUPFAM" id="SSF47203">
    <property type="entry name" value="Acyl-CoA dehydrogenase C-terminal domain-like"/>
    <property type="match status" value="1"/>
</dbReference>
<evidence type="ECO:0000256" key="3">
    <source>
        <dbReference type="ARBA" id="ARBA00009347"/>
    </source>
</evidence>
<dbReference type="EC" id="1.3.8.7" evidence="4"/>
<comment type="catalytic activity">
    <reaction evidence="10">
        <text>a medium-chain 2,3-saturated fatty acyl-CoA + oxidized [electron-transfer flavoprotein] + H(+) = a medium-chain (2E)-enoyl-CoA + reduced [electron-transfer flavoprotein]</text>
        <dbReference type="Rhea" id="RHEA:14477"/>
        <dbReference type="Rhea" id="RHEA-COMP:10685"/>
        <dbReference type="Rhea" id="RHEA-COMP:10686"/>
        <dbReference type="ChEBI" id="CHEBI:15378"/>
        <dbReference type="ChEBI" id="CHEBI:57692"/>
        <dbReference type="ChEBI" id="CHEBI:58307"/>
        <dbReference type="ChEBI" id="CHEBI:83723"/>
        <dbReference type="ChEBI" id="CHEBI:83726"/>
        <dbReference type="EC" id="1.3.8.7"/>
    </reaction>
</comment>
<dbReference type="HOGENOM" id="CLU_012192_0_0_5"/>
<dbReference type="InterPro" id="IPR009075">
    <property type="entry name" value="AcylCo_DH/oxidase_C"/>
</dbReference>
<accession>A0LDK0</accession>
<dbReference type="InterPro" id="IPR009100">
    <property type="entry name" value="AcylCoA_DH/oxidase_NM_dom_sf"/>
</dbReference>
<dbReference type="GO" id="GO:0004466">
    <property type="term" value="F:long-chain fatty acyl-CoA dehydrogenase activity"/>
    <property type="evidence" value="ECO:0007669"/>
    <property type="project" value="UniProtKB-EC"/>
</dbReference>
<dbReference type="GO" id="GO:0005737">
    <property type="term" value="C:cytoplasm"/>
    <property type="evidence" value="ECO:0007669"/>
    <property type="project" value="TreeGrafter"/>
</dbReference>
<dbReference type="Pfam" id="PF09317">
    <property type="entry name" value="ACDH_C"/>
    <property type="match status" value="1"/>
</dbReference>
<evidence type="ECO:0000256" key="2">
    <source>
        <dbReference type="ARBA" id="ARBA00005005"/>
    </source>
</evidence>
<feature type="domain" description="Acyl-CoA oxidase/dehydrogenase middle" evidence="13">
    <location>
        <begin position="196"/>
        <end position="294"/>
    </location>
</feature>
<evidence type="ECO:0000256" key="4">
    <source>
        <dbReference type="ARBA" id="ARBA00012033"/>
    </source>
</evidence>
<keyword evidence="9" id="KW-0560">Oxidoreductase</keyword>
<dbReference type="Gene3D" id="1.10.540.10">
    <property type="entry name" value="Acyl-CoA dehydrogenase/oxidase, N-terminal domain"/>
    <property type="match status" value="1"/>
</dbReference>
<evidence type="ECO:0000256" key="10">
    <source>
        <dbReference type="ARBA" id="ARBA00047882"/>
    </source>
</evidence>
<dbReference type="EMBL" id="CP000471">
    <property type="protein sequence ID" value="ABK46043.1"/>
    <property type="molecule type" value="Genomic_DNA"/>
</dbReference>
<evidence type="ECO:0000256" key="11">
    <source>
        <dbReference type="ARBA" id="ARBA00049247"/>
    </source>
</evidence>
<dbReference type="EC" id="1.3.8.8" evidence="5"/>
<dbReference type="NCBIfam" id="NF007000">
    <property type="entry name" value="PRK09463.1"/>
    <property type="match status" value="1"/>
</dbReference>
<evidence type="ECO:0000259" key="14">
    <source>
        <dbReference type="Pfam" id="PF02771"/>
    </source>
</evidence>
<evidence type="ECO:0000256" key="6">
    <source>
        <dbReference type="ARBA" id="ARBA00020144"/>
    </source>
</evidence>
<dbReference type="Gene3D" id="1.20.140.10">
    <property type="entry name" value="Butyryl-CoA Dehydrogenase, subunit A, domain 3"/>
    <property type="match status" value="1"/>
</dbReference>
<gene>
    <name evidence="16" type="ordered locus">Mmc1_3558</name>
</gene>
<evidence type="ECO:0000256" key="1">
    <source>
        <dbReference type="ARBA" id="ARBA00001974"/>
    </source>
</evidence>